<evidence type="ECO:0000313" key="2">
    <source>
        <dbReference type="Proteomes" id="UP000695022"/>
    </source>
</evidence>
<name>A0ABM1F6C7_PRICU</name>
<accession>A0ABM1F6C7</accession>
<dbReference type="RefSeq" id="XP_014679998.1">
    <property type="nucleotide sequence ID" value="XM_014824512.1"/>
</dbReference>
<dbReference type="InterPro" id="IPR045860">
    <property type="entry name" value="Snake_toxin-like_sf"/>
</dbReference>
<sequence>MAPPGLLCQWMLLAKLLLGLVTLGVAQKVIMVSNLTCWVCTVGQHGENCLTMNETSLLPQQTCPVDRKYCKVKRRFTNDVVDAFERDCAAECKHGCITAGNSNRYVIGECTTCCNSTLCNVGTGGAVGHRVATPALVGIFVAAVVLKSAGS</sequence>
<organism evidence="2 3">
    <name type="scientific">Priapulus caudatus</name>
    <name type="common">Priapulid worm</name>
    <dbReference type="NCBI Taxonomy" id="37621"/>
    <lineage>
        <taxon>Eukaryota</taxon>
        <taxon>Metazoa</taxon>
        <taxon>Ecdysozoa</taxon>
        <taxon>Scalidophora</taxon>
        <taxon>Priapulida</taxon>
        <taxon>Priapulimorpha</taxon>
        <taxon>Priapulimorphida</taxon>
        <taxon>Priapulidae</taxon>
        <taxon>Priapulus</taxon>
    </lineage>
</organism>
<reference evidence="3" key="1">
    <citation type="submission" date="2025-08" db="UniProtKB">
        <authorList>
            <consortium name="RefSeq"/>
        </authorList>
    </citation>
    <scope>IDENTIFICATION</scope>
</reference>
<dbReference type="Proteomes" id="UP000695022">
    <property type="component" value="Unplaced"/>
</dbReference>
<keyword evidence="1" id="KW-0732">Signal</keyword>
<evidence type="ECO:0000313" key="3">
    <source>
        <dbReference type="RefSeq" id="XP_014679998.1"/>
    </source>
</evidence>
<protein>
    <submittedName>
        <fullName evidence="3">Prostate stem cell antigen-like</fullName>
    </submittedName>
</protein>
<dbReference type="GeneID" id="106819948"/>
<feature type="signal peptide" evidence="1">
    <location>
        <begin position="1"/>
        <end position="26"/>
    </location>
</feature>
<feature type="chain" id="PRO_5045742666" evidence="1">
    <location>
        <begin position="27"/>
        <end position="151"/>
    </location>
</feature>
<dbReference type="CDD" id="cd00117">
    <property type="entry name" value="TFP"/>
    <property type="match status" value="1"/>
</dbReference>
<proteinExistence type="predicted"/>
<evidence type="ECO:0000256" key="1">
    <source>
        <dbReference type="SAM" id="SignalP"/>
    </source>
</evidence>
<dbReference type="SUPFAM" id="SSF57302">
    <property type="entry name" value="Snake toxin-like"/>
    <property type="match status" value="1"/>
</dbReference>
<keyword evidence="2" id="KW-1185">Reference proteome</keyword>
<gene>
    <name evidence="3" type="primary">LOC106819948</name>
</gene>